<keyword evidence="5" id="KW-0520">NAD</keyword>
<dbReference type="GO" id="GO:0003857">
    <property type="term" value="F:(3S)-3-hydroxyacyl-CoA dehydrogenase (NAD+) activity"/>
    <property type="evidence" value="ECO:0007669"/>
    <property type="project" value="UniProtKB-EC"/>
</dbReference>
<sequence>MQKITKVTVLGTGVLGSQIAFQAAWFGYDVTAYDLSDELVAAARERFAKLAGVYTADKVGGGGEGRGERVLAGIRVTSDLGAAVADADLVIEAVPENLDVKRDTYTKLASLAPEKTIFATNSSTLLPSDLKEYTGRPDRFLALHYANNVWRQNTAEVMGTADTDPAVFQAVVEFATGSGLVPIELKKEKAGYVLNSLLVPFLNAAAGLLVGGFADVETIDKTWRIATGAPVGPFQIYDVIGLTTPYNIASANPDAGSQAFAAFLKEQYIDKGKLGVATGEGFYRY</sequence>
<dbReference type="GO" id="GO:0006635">
    <property type="term" value="P:fatty acid beta-oxidation"/>
    <property type="evidence" value="ECO:0007669"/>
    <property type="project" value="TreeGrafter"/>
</dbReference>
<gene>
    <name evidence="11" type="ORF">B7R54_08505</name>
</gene>
<evidence type="ECO:0000256" key="8">
    <source>
        <dbReference type="PIRSR" id="PIRSR000105-1"/>
    </source>
</evidence>
<dbReference type="RefSeq" id="WP_116414658.1">
    <property type="nucleotide sequence ID" value="NZ_NBWZ01000001.1"/>
</dbReference>
<dbReference type="PIRSF" id="PIRSF000105">
    <property type="entry name" value="HCDH"/>
    <property type="match status" value="1"/>
</dbReference>
<dbReference type="EMBL" id="NBWZ01000001">
    <property type="protein sequence ID" value="RFA09263.1"/>
    <property type="molecule type" value="Genomic_DNA"/>
</dbReference>
<evidence type="ECO:0000256" key="4">
    <source>
        <dbReference type="ARBA" id="ARBA00023002"/>
    </source>
</evidence>
<evidence type="ECO:0000259" key="10">
    <source>
        <dbReference type="Pfam" id="PF02737"/>
    </source>
</evidence>
<dbReference type="Pfam" id="PF02737">
    <property type="entry name" value="3HCDH_N"/>
    <property type="match status" value="1"/>
</dbReference>
<dbReference type="GO" id="GO:0070403">
    <property type="term" value="F:NAD+ binding"/>
    <property type="evidence" value="ECO:0007669"/>
    <property type="project" value="InterPro"/>
</dbReference>
<dbReference type="Proteomes" id="UP000256486">
    <property type="component" value="Unassembled WGS sequence"/>
</dbReference>
<keyword evidence="12" id="KW-1185">Reference proteome</keyword>
<comment type="caution">
    <text evidence="11">The sequence shown here is derived from an EMBL/GenBank/DDBJ whole genome shotgun (WGS) entry which is preliminary data.</text>
</comment>
<name>A0A3E0VIE1_9MICO</name>
<protein>
    <submittedName>
        <fullName evidence="11">3-hydroxybutyryl-CoA dehydrogenase</fullName>
    </submittedName>
</protein>
<proteinExistence type="predicted"/>
<dbReference type="Gene3D" id="1.10.1040.10">
    <property type="entry name" value="N-(1-d-carboxylethyl)-l-norvaline Dehydrogenase, domain 2"/>
    <property type="match status" value="1"/>
</dbReference>
<dbReference type="AlphaFoldDB" id="A0A3E0VIE1"/>
<feature type="domain" description="3-hydroxyacyl-CoA dehydrogenase C-terminal" evidence="9">
    <location>
        <begin position="191"/>
        <end position="285"/>
    </location>
</feature>
<feature type="domain" description="3-hydroxyacyl-CoA dehydrogenase NAD binding" evidence="10">
    <location>
        <begin position="6"/>
        <end position="186"/>
    </location>
</feature>
<dbReference type="SUPFAM" id="SSF51735">
    <property type="entry name" value="NAD(P)-binding Rossmann-fold domains"/>
    <property type="match status" value="1"/>
</dbReference>
<dbReference type="Gene3D" id="3.40.50.720">
    <property type="entry name" value="NAD(P)-binding Rossmann-like Domain"/>
    <property type="match status" value="1"/>
</dbReference>
<dbReference type="OrthoDB" id="9771883at2"/>
<keyword evidence="3" id="KW-0276">Fatty acid metabolism</keyword>
<feature type="site" description="Important for catalytic activity" evidence="8">
    <location>
        <position position="144"/>
    </location>
</feature>
<comment type="pathway">
    <text evidence="1">Lipid metabolism; fatty acid beta-oxidation.</text>
</comment>
<evidence type="ECO:0000256" key="6">
    <source>
        <dbReference type="ARBA" id="ARBA00023098"/>
    </source>
</evidence>
<dbReference type="InterPro" id="IPR022694">
    <property type="entry name" value="3-OHacyl-CoA_DH"/>
</dbReference>
<dbReference type="SUPFAM" id="SSF48179">
    <property type="entry name" value="6-phosphogluconate dehydrogenase C-terminal domain-like"/>
    <property type="match status" value="1"/>
</dbReference>
<evidence type="ECO:0000256" key="1">
    <source>
        <dbReference type="ARBA" id="ARBA00005005"/>
    </source>
</evidence>
<evidence type="ECO:0000256" key="5">
    <source>
        <dbReference type="ARBA" id="ARBA00023027"/>
    </source>
</evidence>
<dbReference type="Pfam" id="PF00725">
    <property type="entry name" value="3HCDH"/>
    <property type="match status" value="1"/>
</dbReference>
<dbReference type="InterPro" id="IPR008927">
    <property type="entry name" value="6-PGluconate_DH-like_C_sf"/>
</dbReference>
<dbReference type="InterPro" id="IPR036291">
    <property type="entry name" value="NAD(P)-bd_dom_sf"/>
</dbReference>
<evidence type="ECO:0000256" key="7">
    <source>
        <dbReference type="ARBA" id="ARBA00049556"/>
    </source>
</evidence>
<dbReference type="InterPro" id="IPR006108">
    <property type="entry name" value="3HC_DH_C"/>
</dbReference>
<dbReference type="PANTHER" id="PTHR43561">
    <property type="match status" value="1"/>
</dbReference>
<keyword evidence="6" id="KW-0443">Lipid metabolism</keyword>
<dbReference type="InterPro" id="IPR006176">
    <property type="entry name" value="3-OHacyl-CoA_DH_NAD-bd"/>
</dbReference>
<evidence type="ECO:0000313" key="11">
    <source>
        <dbReference type="EMBL" id="RFA09263.1"/>
    </source>
</evidence>
<evidence type="ECO:0000256" key="3">
    <source>
        <dbReference type="ARBA" id="ARBA00022832"/>
    </source>
</evidence>
<evidence type="ECO:0000313" key="12">
    <source>
        <dbReference type="Proteomes" id="UP000256486"/>
    </source>
</evidence>
<dbReference type="InterPro" id="IPR013328">
    <property type="entry name" value="6PGD_dom2"/>
</dbReference>
<reference evidence="11 12" key="1">
    <citation type="submission" date="2017-04" db="EMBL/GenBank/DDBJ databases">
        <title>Comparative genome analysis of Subtercola boreus.</title>
        <authorList>
            <person name="Cho Y.-J."/>
            <person name="Cho A."/>
            <person name="Kim O.-S."/>
            <person name="Lee J.-I."/>
        </authorList>
    </citation>
    <scope>NUCLEOTIDE SEQUENCE [LARGE SCALE GENOMIC DNA]</scope>
    <source>
        <strain evidence="11 12">K300</strain>
    </source>
</reference>
<accession>A0A3E0VIE1</accession>
<dbReference type="PANTHER" id="PTHR43561:SF3">
    <property type="entry name" value="HYDROXYACYL-COENZYME A DEHYDROGENASE, MITOCHONDRIAL"/>
    <property type="match status" value="1"/>
</dbReference>
<comment type="catalytic activity">
    <reaction evidence="7">
        <text>a (3S)-3-hydroxyacyl-CoA + NAD(+) = a 3-oxoacyl-CoA + NADH + H(+)</text>
        <dbReference type="Rhea" id="RHEA:22432"/>
        <dbReference type="ChEBI" id="CHEBI:15378"/>
        <dbReference type="ChEBI" id="CHEBI:57318"/>
        <dbReference type="ChEBI" id="CHEBI:57540"/>
        <dbReference type="ChEBI" id="CHEBI:57945"/>
        <dbReference type="ChEBI" id="CHEBI:90726"/>
        <dbReference type="EC" id="1.1.1.35"/>
    </reaction>
</comment>
<keyword evidence="4" id="KW-0560">Oxidoreductase</keyword>
<comment type="pathway">
    <text evidence="2">Lipid metabolism; butanoate metabolism.</text>
</comment>
<organism evidence="11 12">
    <name type="scientific">Subtercola boreus</name>
    <dbReference type="NCBI Taxonomy" id="120213"/>
    <lineage>
        <taxon>Bacteria</taxon>
        <taxon>Bacillati</taxon>
        <taxon>Actinomycetota</taxon>
        <taxon>Actinomycetes</taxon>
        <taxon>Micrococcales</taxon>
        <taxon>Microbacteriaceae</taxon>
        <taxon>Subtercola</taxon>
    </lineage>
</organism>
<evidence type="ECO:0000259" key="9">
    <source>
        <dbReference type="Pfam" id="PF00725"/>
    </source>
</evidence>
<evidence type="ECO:0000256" key="2">
    <source>
        <dbReference type="ARBA" id="ARBA00005086"/>
    </source>
</evidence>
<dbReference type="NCBIfam" id="NF006143">
    <property type="entry name" value="PRK08293.1"/>
    <property type="match status" value="1"/>
</dbReference>
<dbReference type="InterPro" id="IPR052242">
    <property type="entry name" value="Mito_3-hydroxyacyl-CoA_DH"/>
</dbReference>